<reference evidence="2" key="1">
    <citation type="submission" date="2020-10" db="EMBL/GenBank/DDBJ databases">
        <authorList>
            <person name="Gilroy R."/>
        </authorList>
    </citation>
    <scope>NUCLEOTIDE SEQUENCE</scope>
    <source>
        <strain evidence="2">CHK178-757</strain>
    </source>
</reference>
<feature type="transmembrane region" description="Helical" evidence="1">
    <location>
        <begin position="114"/>
        <end position="133"/>
    </location>
</feature>
<comment type="caution">
    <text evidence="2">The sequence shown here is derived from an EMBL/GenBank/DDBJ whole genome shotgun (WGS) entry which is preliminary data.</text>
</comment>
<organism evidence="2 3">
    <name type="scientific">Candidatus Scybalocola faecigallinarum</name>
    <dbReference type="NCBI Taxonomy" id="2840941"/>
    <lineage>
        <taxon>Bacteria</taxon>
        <taxon>Bacillati</taxon>
        <taxon>Bacillota</taxon>
        <taxon>Clostridia</taxon>
        <taxon>Lachnospirales</taxon>
        <taxon>Lachnospiraceae</taxon>
        <taxon>Lachnospiraceae incertae sedis</taxon>
        <taxon>Candidatus Scybalocola (ex Gilroy et al. 2021)</taxon>
    </lineage>
</organism>
<sequence length="281" mass="32019">MNHSFIKKWGTFIAACVLYFAVCIFLYVIQYRIYGDVVQTPLIYVTVLPAVFLAAWLIQGGYPKPEEPEDETLLQESGIYVEVPQNTKKHWHRPFEGFARRWQEDMTTGQKANFIFSVLILTAATIFMFYALITNPYMLMIYFYFATLAILGIFSLYEPKGRKKLSVLACVSFCVFFLVTFLYLQIASPMSVDSAARLLESQGYERVTYNKAIESETTLPLIFDHEPEQISENSGKLGYYLFAMEKDGVYMGAAVSVVDKNIIAAEPADNSSGLNFYMTFD</sequence>
<feature type="transmembrane region" description="Helical" evidence="1">
    <location>
        <begin position="165"/>
        <end position="184"/>
    </location>
</feature>
<proteinExistence type="predicted"/>
<dbReference type="EMBL" id="DVIT01000040">
    <property type="protein sequence ID" value="HIS48006.1"/>
    <property type="molecule type" value="Genomic_DNA"/>
</dbReference>
<feature type="transmembrane region" description="Helical" evidence="1">
    <location>
        <begin position="12"/>
        <end position="29"/>
    </location>
</feature>
<evidence type="ECO:0000256" key="1">
    <source>
        <dbReference type="SAM" id="Phobius"/>
    </source>
</evidence>
<keyword evidence="1" id="KW-1133">Transmembrane helix</keyword>
<gene>
    <name evidence="2" type="ORF">IAB46_10745</name>
</gene>
<evidence type="ECO:0000313" key="2">
    <source>
        <dbReference type="EMBL" id="HIS48006.1"/>
    </source>
</evidence>
<keyword evidence="1" id="KW-0812">Transmembrane</keyword>
<keyword evidence="1" id="KW-0472">Membrane</keyword>
<accession>A0A9D1F670</accession>
<reference evidence="2" key="2">
    <citation type="journal article" date="2021" name="PeerJ">
        <title>Extensive microbial diversity within the chicken gut microbiome revealed by metagenomics and culture.</title>
        <authorList>
            <person name="Gilroy R."/>
            <person name="Ravi A."/>
            <person name="Getino M."/>
            <person name="Pursley I."/>
            <person name="Horton D.L."/>
            <person name="Alikhan N.F."/>
            <person name="Baker D."/>
            <person name="Gharbi K."/>
            <person name="Hall N."/>
            <person name="Watson M."/>
            <person name="Adriaenssens E.M."/>
            <person name="Foster-Nyarko E."/>
            <person name="Jarju S."/>
            <person name="Secka A."/>
            <person name="Antonio M."/>
            <person name="Oren A."/>
            <person name="Chaudhuri R.R."/>
            <person name="La Ragione R."/>
            <person name="Hildebrand F."/>
            <person name="Pallen M.J."/>
        </authorList>
    </citation>
    <scope>NUCLEOTIDE SEQUENCE</scope>
    <source>
        <strain evidence="2">CHK178-757</strain>
    </source>
</reference>
<dbReference type="Proteomes" id="UP000823927">
    <property type="component" value="Unassembled WGS sequence"/>
</dbReference>
<name>A0A9D1F670_9FIRM</name>
<protein>
    <submittedName>
        <fullName evidence="2">Uncharacterized protein</fullName>
    </submittedName>
</protein>
<feature type="transmembrane region" description="Helical" evidence="1">
    <location>
        <begin position="139"/>
        <end position="158"/>
    </location>
</feature>
<feature type="transmembrane region" description="Helical" evidence="1">
    <location>
        <begin position="41"/>
        <end position="58"/>
    </location>
</feature>
<dbReference type="AlphaFoldDB" id="A0A9D1F670"/>
<evidence type="ECO:0000313" key="3">
    <source>
        <dbReference type="Proteomes" id="UP000823927"/>
    </source>
</evidence>